<dbReference type="EMBL" id="JBBKZT010000001">
    <property type="protein sequence ID" value="MEJ8845040.1"/>
    <property type="molecule type" value="Genomic_DNA"/>
</dbReference>
<name>A0ABU8WC05_9BURK</name>
<keyword evidence="2" id="KW-1185">Reference proteome</keyword>
<dbReference type="RefSeq" id="WP_340340229.1">
    <property type="nucleotide sequence ID" value="NZ_JBBKZT010000001.1"/>
</dbReference>
<organism evidence="1 2">
    <name type="scientific">Variovorax rhizosphaerae</name>
    <dbReference type="NCBI Taxonomy" id="1836200"/>
    <lineage>
        <taxon>Bacteria</taxon>
        <taxon>Pseudomonadati</taxon>
        <taxon>Pseudomonadota</taxon>
        <taxon>Betaproteobacteria</taxon>
        <taxon>Burkholderiales</taxon>
        <taxon>Comamonadaceae</taxon>
        <taxon>Variovorax</taxon>
    </lineage>
</organism>
<dbReference type="Proteomes" id="UP001385892">
    <property type="component" value="Unassembled WGS sequence"/>
</dbReference>
<protein>
    <submittedName>
        <fullName evidence="1">Uncharacterized protein</fullName>
    </submittedName>
</protein>
<sequence length="219" mass="23613">MRDLAETKKKMGQAIKSHFSSLTLPGGVSAKVSTKMLLEAKLESGADLLIACADFKGGRAPGYYGLYWIFSIGGGVIFDAMAACGLSEHPGFQPPIIFTCTSHYLGESAHFEVGPNADVDAIASAICQSIRTHAVPIIEAFDSRPNDALDYVLAGRPGSVRNPFTTCIILMHLGNRRDRLEEIIKVASTATKGFHDFKGAADPIAQIVEPLAKWFESQR</sequence>
<accession>A0ABU8WC05</accession>
<reference evidence="1 2" key="1">
    <citation type="submission" date="2024-03" db="EMBL/GenBank/DDBJ databases">
        <title>Novel species of the genus Variovorax.</title>
        <authorList>
            <person name="Liu Q."/>
            <person name="Xin Y.-H."/>
        </authorList>
    </citation>
    <scope>NUCLEOTIDE SEQUENCE [LARGE SCALE GENOMIC DNA]</scope>
    <source>
        <strain evidence="1 2">KACC 18900</strain>
    </source>
</reference>
<evidence type="ECO:0000313" key="1">
    <source>
        <dbReference type="EMBL" id="MEJ8845040.1"/>
    </source>
</evidence>
<comment type="caution">
    <text evidence="1">The sequence shown here is derived from an EMBL/GenBank/DDBJ whole genome shotgun (WGS) entry which is preliminary data.</text>
</comment>
<gene>
    <name evidence="1" type="ORF">WKW82_00155</name>
</gene>
<proteinExistence type="predicted"/>
<evidence type="ECO:0000313" key="2">
    <source>
        <dbReference type="Proteomes" id="UP001385892"/>
    </source>
</evidence>